<comment type="subunit">
    <text evidence="4">The sliding-clamp-loader consists of 4 large subunits and 1 small subunit. Interacts with the sliding clamp; this interaction allows the sliding-clamp-loader to open the sliding clamp. Part of the replicase complex that includes the DNA polymerase, the polymerase clamp, the clamp loader complex, the single-stranded DNA binding protein, the primase, the helicase and the helicase assembly factor.</text>
</comment>
<keyword evidence="2 4" id="KW-0547">Nucleotide-binding</keyword>
<dbReference type="GO" id="GO:0005524">
    <property type="term" value="F:ATP binding"/>
    <property type="evidence" value="ECO:0007669"/>
    <property type="project" value="UniProtKB-UniRule"/>
</dbReference>
<evidence type="ECO:0000313" key="6">
    <source>
        <dbReference type="EMBL" id="AYN55700.1"/>
    </source>
</evidence>
<feature type="domain" description="AAA+ ATPase" evidence="5">
    <location>
        <begin position="63"/>
        <end position="184"/>
    </location>
</feature>
<dbReference type="GO" id="GO:0003689">
    <property type="term" value="F:DNA clamp loader activity"/>
    <property type="evidence" value="ECO:0007669"/>
    <property type="project" value="UniProtKB-UniRule"/>
</dbReference>
<dbReference type="Gene3D" id="1.10.8.60">
    <property type="match status" value="1"/>
</dbReference>
<dbReference type="InterPro" id="IPR003959">
    <property type="entry name" value="ATPase_AAA_core"/>
</dbReference>
<dbReference type="InterPro" id="IPR050238">
    <property type="entry name" value="DNA_Rep/Repair_Clamp_Loader"/>
</dbReference>
<evidence type="ECO:0000313" key="7">
    <source>
        <dbReference type="Proteomes" id="UP000280721"/>
    </source>
</evidence>
<evidence type="ECO:0000256" key="3">
    <source>
        <dbReference type="ARBA" id="ARBA00022840"/>
    </source>
</evidence>
<dbReference type="EMBL" id="MH807812">
    <property type="protein sequence ID" value="AYN55700.1"/>
    <property type="molecule type" value="Genomic_DNA"/>
</dbReference>
<feature type="binding site" evidence="4">
    <location>
        <begin position="32"/>
        <end position="35"/>
    </location>
    <ligand>
        <name>ATP</name>
        <dbReference type="ChEBI" id="CHEBI:30616"/>
    </ligand>
</feature>
<feature type="binding site" evidence="4">
    <location>
        <position position="226"/>
    </location>
    <ligand>
        <name>ATP</name>
        <dbReference type="ChEBI" id="CHEBI:30616"/>
    </ligand>
</feature>
<sequence length="347" mass="39269">MWAGLTRPFEMILLQEAEMSNITIVSDQYAWENKYRPDNLDEIIIPQDVRAKIHGYITSGNGNIPSMLFYSPGPGTGKTTSALAVCNEIGCKQPLLINASLDNSIDVIRDRVIQYSTGVSVFGGRKVVILDEVERLSMAAQESLKGIVEKVSKNCSFILTTNAKQRVNEPLRSRCREIDFIWNEQEALEVQNKFCLRCVEILRAEGVEFVPQVLAAIVKRNFPDNRRIMGALQDNVTTYGKIDERALAVLKAADLGTLVAMLKANDWAGMKQWVTDNQNYITEDFYSRFFQFCVPQDKEKSMAVQSESIPDLVCVCGQSQIEHRQVGDVWLHAVYFLTNIMLNIKWK</sequence>
<dbReference type="InterPro" id="IPR046388">
    <property type="entry name" value="T4_Clamp_Loader_L"/>
</dbReference>
<dbReference type="GO" id="GO:0039693">
    <property type="term" value="P:viral DNA genome replication"/>
    <property type="evidence" value="ECO:0007669"/>
    <property type="project" value="UniProtKB-UniRule"/>
</dbReference>
<dbReference type="Pfam" id="PF00004">
    <property type="entry name" value="AAA"/>
    <property type="match status" value="1"/>
</dbReference>
<keyword evidence="4" id="KW-0378">Hydrolase</keyword>
<evidence type="ECO:0000256" key="2">
    <source>
        <dbReference type="ARBA" id="ARBA00022741"/>
    </source>
</evidence>
<dbReference type="SMART" id="SM00382">
    <property type="entry name" value="AAA"/>
    <property type="match status" value="1"/>
</dbReference>
<dbReference type="GO" id="GO:0006261">
    <property type="term" value="P:DNA-templated DNA replication"/>
    <property type="evidence" value="ECO:0007669"/>
    <property type="project" value="TreeGrafter"/>
</dbReference>
<comment type="similarity">
    <text evidence="4">Belongs to the Tevenvirinae sliding-clamp-loader large subunit family.</text>
</comment>
<dbReference type="SUPFAM" id="SSF52540">
    <property type="entry name" value="P-loop containing nucleoside triphosphate hydrolases"/>
    <property type="match status" value="1"/>
</dbReference>
<dbReference type="PANTHER" id="PTHR11669">
    <property type="entry name" value="REPLICATION FACTOR C / DNA POLYMERASE III GAMMA-TAU SUBUNIT"/>
    <property type="match status" value="1"/>
</dbReference>
<keyword evidence="4" id="KW-0238">DNA-binding</keyword>
<evidence type="ECO:0000259" key="5">
    <source>
        <dbReference type="SMART" id="SM00382"/>
    </source>
</evidence>
<dbReference type="InterPro" id="IPR003593">
    <property type="entry name" value="AAA+_ATPase"/>
</dbReference>
<feature type="binding site" evidence="4">
    <location>
        <begin position="75"/>
        <end position="80"/>
    </location>
    <ligand>
        <name>ATP</name>
        <dbReference type="ChEBI" id="CHEBI:30616"/>
    </ligand>
</feature>
<organism evidence="6 7">
    <name type="scientific">Dickeya phage Kamild</name>
    <dbReference type="NCBI Taxonomy" id="2320190"/>
    <lineage>
        <taxon>Viruses</taxon>
        <taxon>Duplodnaviria</taxon>
        <taxon>Heunggongvirae</taxon>
        <taxon>Uroviricota</taxon>
        <taxon>Caudoviricetes</taxon>
        <taxon>Pantevenvirales</taxon>
        <taxon>Ackermannviridae</taxon>
        <taxon>Aglimvirinae</taxon>
        <taxon>Limestonevirus</taxon>
        <taxon>Limestonevirus limestone</taxon>
    </lineage>
</organism>
<dbReference type="CDD" id="cd00009">
    <property type="entry name" value="AAA"/>
    <property type="match status" value="1"/>
</dbReference>
<comment type="function">
    <text evidence="4">Forms the sliding-clamp-loader together with the small subunit. Functions as an ATPase enzyme. The clamp loader holds the clamp in an open conformation and places it onto the DNA. 4 ATP molecules must bind to the sliding-clamp-loader before the latter can open the sliding clamp. ATP hydrolysis triggers the detachment of the sliding clamp from the sliding-clamp-loader, freeing the sliding clamp to track along DNA.</text>
</comment>
<evidence type="ECO:0000256" key="4">
    <source>
        <dbReference type="HAMAP-Rule" id="MF_04162"/>
    </source>
</evidence>
<protein>
    <recommendedName>
        <fullName evidence="4">Sliding-clamp-loader large subunit</fullName>
        <ecNumber evidence="4">3.6.4.-</ecNumber>
    </recommendedName>
    <alternativeName>
        <fullName evidence="4">Clamp loader gp44 subunit</fullName>
    </alternativeName>
</protein>
<dbReference type="PANTHER" id="PTHR11669:SF20">
    <property type="entry name" value="REPLICATION FACTOR C SUBUNIT 4"/>
    <property type="match status" value="1"/>
</dbReference>
<dbReference type="Gene3D" id="1.20.272.10">
    <property type="match status" value="1"/>
</dbReference>
<dbReference type="GO" id="GO:0016887">
    <property type="term" value="F:ATP hydrolysis activity"/>
    <property type="evidence" value="ECO:0007669"/>
    <property type="project" value="UniProtKB-UniRule"/>
</dbReference>
<dbReference type="GO" id="GO:0006281">
    <property type="term" value="P:DNA repair"/>
    <property type="evidence" value="ECO:0007669"/>
    <property type="project" value="TreeGrafter"/>
</dbReference>
<dbReference type="Gene3D" id="3.40.50.300">
    <property type="entry name" value="P-loop containing nucleotide triphosphate hydrolases"/>
    <property type="match status" value="1"/>
</dbReference>
<keyword evidence="4" id="KW-1194">Viral DNA replication</keyword>
<dbReference type="Pfam" id="PF21328">
    <property type="entry name" value="Gp44_lid"/>
    <property type="match status" value="1"/>
</dbReference>
<dbReference type="HAMAP" id="MF_04162">
    <property type="entry name" value="T4_Clamp_Loader_L"/>
    <property type="match status" value="1"/>
</dbReference>
<name>A0A3G2K9T0_9CAUD</name>
<proteinExistence type="inferred from homology"/>
<dbReference type="Proteomes" id="UP000280721">
    <property type="component" value="Segment"/>
</dbReference>
<keyword evidence="3 4" id="KW-0067">ATP-binding</keyword>
<dbReference type="GO" id="GO:0003677">
    <property type="term" value="F:DNA binding"/>
    <property type="evidence" value="ECO:0007669"/>
    <property type="project" value="UniProtKB-UniRule"/>
</dbReference>
<feature type="binding site" evidence="4">
    <location>
        <position position="44"/>
    </location>
    <ligand>
        <name>ATP</name>
        <dbReference type="ChEBI" id="CHEBI:30616"/>
    </ligand>
</feature>
<evidence type="ECO:0000256" key="1">
    <source>
        <dbReference type="ARBA" id="ARBA00022705"/>
    </source>
</evidence>
<dbReference type="EC" id="3.6.4.-" evidence="4"/>
<dbReference type="InterPro" id="IPR027417">
    <property type="entry name" value="P-loop_NTPase"/>
</dbReference>
<accession>A0A3G2K9T0</accession>
<keyword evidence="1" id="KW-0235">DNA replication</keyword>
<dbReference type="InterPro" id="IPR048815">
    <property type="entry name" value="Gp44_lid"/>
</dbReference>
<reference evidence="7" key="1">
    <citation type="submission" date="2018-08" db="EMBL/GenBank/DDBJ databases">
        <title>SRE bacteriophages.</title>
        <authorList>
            <person name="Carstens A.B."/>
            <person name="Djurhuus A.M."/>
            <person name="Kot W."/>
            <person name="Hansen L.H."/>
        </authorList>
    </citation>
    <scope>NUCLEOTIDE SEQUENCE [LARGE SCALE GENOMIC DNA]</scope>
</reference>